<evidence type="ECO:0000313" key="2">
    <source>
        <dbReference type="Proteomes" id="UP000504693"/>
    </source>
</evidence>
<dbReference type="AlphaFoldDB" id="A0A7D3XBF5"/>
<name>A0A7D3XBF5_9SPHN</name>
<proteinExistence type="predicted"/>
<dbReference type="Proteomes" id="UP000504693">
    <property type="component" value="Chromosome"/>
</dbReference>
<gene>
    <name evidence="1" type="ORF">HQR01_09460</name>
</gene>
<dbReference type="RefSeq" id="WP_173214619.1">
    <property type="nucleotide sequence ID" value="NZ_CP053921.1"/>
</dbReference>
<organism evidence="1 2">
    <name type="scientific">Erythrobacter mangrovi</name>
    <dbReference type="NCBI Taxonomy" id="2739433"/>
    <lineage>
        <taxon>Bacteria</taxon>
        <taxon>Pseudomonadati</taxon>
        <taxon>Pseudomonadota</taxon>
        <taxon>Alphaproteobacteria</taxon>
        <taxon>Sphingomonadales</taxon>
        <taxon>Erythrobacteraceae</taxon>
        <taxon>Erythrobacter/Porphyrobacter group</taxon>
        <taxon>Erythrobacter</taxon>
    </lineage>
</organism>
<sequence>MGGERPLTPGEVTLAKSVFGTAIDYARVTIRRRKWFPFQPRRITMAPRGHVHFHPLSENYCEDFSTADIFRQGLLIHELTHVWQVQTKGAWYLVTHRMPWARYDYCLKPGWHLERYGIEQQAEIVRHAFLLRNGIKLVGVRDPGVYDLLVRFPGATG</sequence>
<dbReference type="KEGG" id="emv:HQR01_09460"/>
<reference evidence="1 2" key="1">
    <citation type="submission" date="2020-05" db="EMBL/GenBank/DDBJ databases">
        <title>Erythrobacter mangrovi sp. nov., isolated from rhizosphere soil of mangrove plant (Kandelia candel).</title>
        <authorList>
            <person name="Ye Y.H."/>
        </authorList>
    </citation>
    <scope>NUCLEOTIDE SEQUENCE [LARGE SCALE GENOMIC DNA]</scope>
    <source>
        <strain evidence="1 2">EB310</strain>
    </source>
</reference>
<keyword evidence="2" id="KW-1185">Reference proteome</keyword>
<dbReference type="EMBL" id="CP053921">
    <property type="protein sequence ID" value="QKG71570.1"/>
    <property type="molecule type" value="Genomic_DNA"/>
</dbReference>
<accession>A0A7D3XBF5</accession>
<protein>
    <submittedName>
        <fullName evidence="1">Vgr related protein</fullName>
    </submittedName>
</protein>
<evidence type="ECO:0000313" key="1">
    <source>
        <dbReference type="EMBL" id="QKG71570.1"/>
    </source>
</evidence>